<gene>
    <name evidence="3" type="ORF">F511_08851</name>
</gene>
<dbReference type="GO" id="GO:0000460">
    <property type="term" value="P:maturation of 5.8S rRNA"/>
    <property type="evidence" value="ECO:0007669"/>
    <property type="project" value="TreeGrafter"/>
</dbReference>
<feature type="compositionally biased region" description="Basic residues" evidence="2">
    <location>
        <begin position="14"/>
        <end position="33"/>
    </location>
</feature>
<dbReference type="PANTHER" id="PTHR13245:SF14">
    <property type="entry name" value="RRP15-LIKE PROTEIN"/>
    <property type="match status" value="1"/>
</dbReference>
<proteinExistence type="inferred from homology"/>
<feature type="region of interest" description="Disordered" evidence="2">
    <location>
        <begin position="154"/>
        <end position="177"/>
    </location>
</feature>
<evidence type="ECO:0000256" key="1">
    <source>
        <dbReference type="ARBA" id="ARBA00007462"/>
    </source>
</evidence>
<feature type="region of interest" description="Disordered" evidence="2">
    <location>
        <begin position="238"/>
        <end position="268"/>
    </location>
</feature>
<feature type="region of interest" description="Disordered" evidence="2">
    <location>
        <begin position="1"/>
        <end position="40"/>
    </location>
</feature>
<keyword evidence="4" id="KW-1185">Reference proteome</keyword>
<evidence type="ECO:0008006" key="5">
    <source>
        <dbReference type="Google" id="ProtNLM"/>
    </source>
</evidence>
<protein>
    <recommendedName>
        <fullName evidence="5">RRP15-like protein</fullName>
    </recommendedName>
</protein>
<evidence type="ECO:0000313" key="4">
    <source>
        <dbReference type="Proteomes" id="UP000250235"/>
    </source>
</evidence>
<sequence>MAAVIDSPIEVKNGRTRRKPGKSKGKLAKKRLRNMPDGAEKRVKIDYKMKKLFQKRARDYNSDEDGEDEARINNFNQGDENFECEDDDLGVEEANEVSEDEDGGIQPGVTKFTEGIKAFKLAFKKIVAKKNGDDSDVLGPVLSAHKKLLGEKLAEEEAERKAKGEANKEKHLKGEKGHVKPANYLDAQEKFLLGVATKGVVKLFNAVNKAQNAQKGLNPSRTRDEKIMRKRRKEAFFSELGKTSSQSAQVGKSSGSLDEETPAWAPLRDDYMLTNPRLKDWDKMQDTNVADDFGRQSATDSSDDD</sequence>
<dbReference type="PANTHER" id="PTHR13245">
    <property type="entry name" value="RRP15-LIKE PROTEIN"/>
    <property type="match status" value="1"/>
</dbReference>
<dbReference type="EMBL" id="KV015048">
    <property type="protein sequence ID" value="KZV20937.1"/>
    <property type="molecule type" value="Genomic_DNA"/>
</dbReference>
<dbReference type="Pfam" id="PF07890">
    <property type="entry name" value="Rrp15p"/>
    <property type="match status" value="1"/>
</dbReference>
<feature type="compositionally biased region" description="Polar residues" evidence="2">
    <location>
        <begin position="241"/>
        <end position="256"/>
    </location>
</feature>
<evidence type="ECO:0000256" key="2">
    <source>
        <dbReference type="SAM" id="MobiDB-lite"/>
    </source>
</evidence>
<reference evidence="3 4" key="1">
    <citation type="journal article" date="2015" name="Proc. Natl. Acad. Sci. U.S.A.">
        <title>The resurrection genome of Boea hygrometrica: A blueprint for survival of dehydration.</title>
        <authorList>
            <person name="Xiao L."/>
            <person name="Yang G."/>
            <person name="Zhang L."/>
            <person name="Yang X."/>
            <person name="Zhao S."/>
            <person name="Ji Z."/>
            <person name="Zhou Q."/>
            <person name="Hu M."/>
            <person name="Wang Y."/>
            <person name="Chen M."/>
            <person name="Xu Y."/>
            <person name="Jin H."/>
            <person name="Xiao X."/>
            <person name="Hu G."/>
            <person name="Bao F."/>
            <person name="Hu Y."/>
            <person name="Wan P."/>
            <person name="Li L."/>
            <person name="Deng X."/>
            <person name="Kuang T."/>
            <person name="Xiang C."/>
            <person name="Zhu J.K."/>
            <person name="Oliver M.J."/>
            <person name="He Y."/>
        </authorList>
    </citation>
    <scope>NUCLEOTIDE SEQUENCE [LARGE SCALE GENOMIC DNA]</scope>
    <source>
        <strain evidence="4">cv. XS01</strain>
    </source>
</reference>
<feature type="region of interest" description="Disordered" evidence="2">
    <location>
        <begin position="57"/>
        <end position="84"/>
    </location>
</feature>
<name>A0A2Z7ANU0_9LAMI</name>
<comment type="similarity">
    <text evidence="1">Belongs to the RRP15 family.</text>
</comment>
<dbReference type="OrthoDB" id="20949at2759"/>
<organism evidence="3 4">
    <name type="scientific">Dorcoceras hygrometricum</name>
    <dbReference type="NCBI Taxonomy" id="472368"/>
    <lineage>
        <taxon>Eukaryota</taxon>
        <taxon>Viridiplantae</taxon>
        <taxon>Streptophyta</taxon>
        <taxon>Embryophyta</taxon>
        <taxon>Tracheophyta</taxon>
        <taxon>Spermatophyta</taxon>
        <taxon>Magnoliopsida</taxon>
        <taxon>eudicotyledons</taxon>
        <taxon>Gunneridae</taxon>
        <taxon>Pentapetalae</taxon>
        <taxon>asterids</taxon>
        <taxon>lamiids</taxon>
        <taxon>Lamiales</taxon>
        <taxon>Gesneriaceae</taxon>
        <taxon>Didymocarpoideae</taxon>
        <taxon>Trichosporeae</taxon>
        <taxon>Loxocarpinae</taxon>
        <taxon>Dorcoceras</taxon>
    </lineage>
</organism>
<evidence type="ECO:0000313" key="3">
    <source>
        <dbReference type="EMBL" id="KZV20937.1"/>
    </source>
</evidence>
<dbReference type="GO" id="GO:0000470">
    <property type="term" value="P:maturation of LSU-rRNA"/>
    <property type="evidence" value="ECO:0007669"/>
    <property type="project" value="TreeGrafter"/>
</dbReference>
<accession>A0A2Z7ANU0</accession>
<dbReference type="Proteomes" id="UP000250235">
    <property type="component" value="Unassembled WGS sequence"/>
</dbReference>
<dbReference type="AlphaFoldDB" id="A0A2Z7ANU0"/>
<dbReference type="InterPro" id="IPR012459">
    <property type="entry name" value="Rrp15"/>
</dbReference>
<dbReference type="GO" id="GO:0030687">
    <property type="term" value="C:preribosome, large subunit precursor"/>
    <property type="evidence" value="ECO:0007669"/>
    <property type="project" value="TreeGrafter"/>
</dbReference>